<keyword evidence="4" id="KW-1185">Reference proteome</keyword>
<evidence type="ECO:0000256" key="2">
    <source>
        <dbReference type="SAM" id="Phobius"/>
    </source>
</evidence>
<feature type="transmembrane region" description="Helical" evidence="2">
    <location>
        <begin position="165"/>
        <end position="187"/>
    </location>
</feature>
<feature type="region of interest" description="Disordered" evidence="1">
    <location>
        <begin position="342"/>
        <end position="366"/>
    </location>
</feature>
<feature type="transmembrane region" description="Helical" evidence="2">
    <location>
        <begin position="262"/>
        <end position="280"/>
    </location>
</feature>
<feature type="transmembrane region" description="Helical" evidence="2">
    <location>
        <begin position="193"/>
        <end position="210"/>
    </location>
</feature>
<evidence type="ECO:0000313" key="3">
    <source>
        <dbReference type="EMBL" id="NEM92372.1"/>
    </source>
</evidence>
<keyword evidence="2" id="KW-0472">Membrane</keyword>
<dbReference type="EMBL" id="JAAGWZ010000004">
    <property type="protein sequence ID" value="NEM92372.1"/>
    <property type="molecule type" value="Genomic_DNA"/>
</dbReference>
<dbReference type="PANTHER" id="PTHR34821">
    <property type="entry name" value="INNER MEMBRANE PROTEIN YDCZ"/>
    <property type="match status" value="1"/>
</dbReference>
<dbReference type="PANTHER" id="PTHR34821:SF2">
    <property type="entry name" value="INNER MEMBRANE PROTEIN YDCZ"/>
    <property type="match status" value="1"/>
</dbReference>
<feature type="region of interest" description="Disordered" evidence="1">
    <location>
        <begin position="1"/>
        <end position="29"/>
    </location>
</feature>
<dbReference type="InterPro" id="IPR006750">
    <property type="entry name" value="YdcZ"/>
</dbReference>
<feature type="transmembrane region" description="Helical" evidence="2">
    <location>
        <begin position="314"/>
        <end position="335"/>
    </location>
</feature>
<sequence length="366" mass="37550">MPPHSDPAPGSGRGGEPEPIIQPGTPPHPHHSTAAFVTAVLFTVVCGGLVSLQSRINGQLGHEIGDGFIAAVLSFGSGLVLLAIIVALSPRGRRGLGTIIRALRTRELTWWYVCGGVAGALFVLSQGLTAAILGVALFTVAVVAGQTLSGLAIDARGLGRIPAKVVTPPRLIGAVLALVAVAIAVAPEFRGQVPAWMLVMPFAVGLLLGWQQAVNGQVKTLSNSALTATFINFLGGSVALVILAVVHTAIAGWPAHLAPEPYLYVGGVIGMIFIAGFAFATPIIGVLLQSLCAIAGQLLMSLLLDVVAPADRGGLAWTTVLGTALTLVAVVIATVRPRRYPSTLRNSPGSRGSRGVDLTSSRTPPT</sequence>
<proteinExistence type="predicted"/>
<feature type="transmembrane region" description="Helical" evidence="2">
    <location>
        <begin position="108"/>
        <end position="125"/>
    </location>
</feature>
<dbReference type="Pfam" id="PF04657">
    <property type="entry name" value="DMT_YdcZ"/>
    <property type="match status" value="2"/>
</dbReference>
<comment type="caution">
    <text evidence="3">The sequence shown here is derived from an EMBL/GenBank/DDBJ whole genome shotgun (WGS) entry which is preliminary data.</text>
</comment>
<feature type="transmembrane region" description="Helical" evidence="2">
    <location>
        <begin position="131"/>
        <end position="153"/>
    </location>
</feature>
<evidence type="ECO:0000256" key="1">
    <source>
        <dbReference type="SAM" id="MobiDB-lite"/>
    </source>
</evidence>
<reference evidence="3 4" key="1">
    <citation type="journal article" date="2014" name="Int. J. Syst. Evol. Microbiol.">
        <title>Description of Galbitalea soli gen. nov., sp. nov., and Frondihabitans sucicola sp. nov.</title>
        <authorList>
            <person name="Kim S.J."/>
            <person name="Lim J.M."/>
            <person name="Ahn J.H."/>
            <person name="Weon H.Y."/>
            <person name="Hamada M."/>
            <person name="Suzuki K."/>
            <person name="Ahn T.Y."/>
            <person name="Kwon S.W."/>
        </authorList>
    </citation>
    <scope>NUCLEOTIDE SEQUENCE [LARGE SCALE GENOMIC DNA]</scope>
    <source>
        <strain evidence="3 4">NBRC 108727</strain>
    </source>
</reference>
<keyword evidence="2" id="KW-1133">Transmembrane helix</keyword>
<dbReference type="RefSeq" id="WP_163474411.1">
    <property type="nucleotide sequence ID" value="NZ_JAAGWZ010000004.1"/>
</dbReference>
<evidence type="ECO:0000313" key="4">
    <source>
        <dbReference type="Proteomes" id="UP000479756"/>
    </source>
</evidence>
<protein>
    <submittedName>
        <fullName evidence="3">DMT family transporter</fullName>
    </submittedName>
</protein>
<dbReference type="GO" id="GO:0005886">
    <property type="term" value="C:plasma membrane"/>
    <property type="evidence" value="ECO:0007669"/>
    <property type="project" value="TreeGrafter"/>
</dbReference>
<gene>
    <name evidence="3" type="ORF">G3T37_13530</name>
</gene>
<dbReference type="AlphaFoldDB" id="A0A7C9PPJ0"/>
<accession>A0A7C9PPJ0</accession>
<feature type="transmembrane region" description="Helical" evidence="2">
    <location>
        <begin position="287"/>
        <end position="308"/>
    </location>
</feature>
<name>A0A7C9PPJ0_9MICO</name>
<feature type="transmembrane region" description="Helical" evidence="2">
    <location>
        <begin position="230"/>
        <end position="250"/>
    </location>
</feature>
<organism evidence="3 4">
    <name type="scientific">Galbitalea soli</name>
    <dbReference type="NCBI Taxonomy" id="1268042"/>
    <lineage>
        <taxon>Bacteria</taxon>
        <taxon>Bacillati</taxon>
        <taxon>Actinomycetota</taxon>
        <taxon>Actinomycetes</taxon>
        <taxon>Micrococcales</taxon>
        <taxon>Microbacteriaceae</taxon>
        <taxon>Galbitalea</taxon>
    </lineage>
</organism>
<feature type="transmembrane region" description="Helical" evidence="2">
    <location>
        <begin position="68"/>
        <end position="88"/>
    </location>
</feature>
<dbReference type="Proteomes" id="UP000479756">
    <property type="component" value="Unassembled WGS sequence"/>
</dbReference>
<keyword evidence="2" id="KW-0812">Transmembrane</keyword>